<dbReference type="EMBL" id="PDYF01000083">
    <property type="protein sequence ID" value="PHU33757.1"/>
    <property type="molecule type" value="Genomic_DNA"/>
</dbReference>
<dbReference type="PROSITE" id="PS51832">
    <property type="entry name" value="HD_GYP"/>
    <property type="match status" value="1"/>
</dbReference>
<dbReference type="Gene3D" id="1.10.3210.10">
    <property type="entry name" value="Hypothetical protein af1432"/>
    <property type="match status" value="1"/>
</dbReference>
<dbReference type="InterPro" id="IPR006674">
    <property type="entry name" value="HD_domain"/>
</dbReference>
<reference evidence="4 5" key="2">
    <citation type="submission" date="2017-10" db="EMBL/GenBank/DDBJ databases">
        <authorList>
            <person name="Banno H."/>
            <person name="Chua N.-H."/>
        </authorList>
    </citation>
    <scope>NUCLEOTIDE SEQUENCE [LARGE SCALE GENOMIC DNA]</scope>
    <source>
        <strain evidence="4 5">JK626</strain>
    </source>
</reference>
<organism evidence="4 5">
    <name type="scientific">Pseudobutyrivibrio ruminis</name>
    <dbReference type="NCBI Taxonomy" id="46206"/>
    <lineage>
        <taxon>Bacteria</taxon>
        <taxon>Bacillati</taxon>
        <taxon>Bacillota</taxon>
        <taxon>Clostridia</taxon>
        <taxon>Lachnospirales</taxon>
        <taxon>Lachnospiraceae</taxon>
        <taxon>Pseudobutyrivibrio</taxon>
    </lineage>
</organism>
<dbReference type="Proteomes" id="UP000225889">
    <property type="component" value="Unassembled WGS sequence"/>
</dbReference>
<evidence type="ECO:0000259" key="3">
    <source>
        <dbReference type="PROSITE" id="PS51832"/>
    </source>
</evidence>
<feature type="domain" description="HD-GYP" evidence="3">
    <location>
        <begin position="142"/>
        <end position="337"/>
    </location>
</feature>
<dbReference type="PANTHER" id="PTHR43155:SF2">
    <property type="entry name" value="CYCLIC DI-GMP PHOSPHODIESTERASE PA4108"/>
    <property type="match status" value="1"/>
</dbReference>
<sequence>MQTLTVDKLKAGMVVAEPVLTKRGQTISKAGEELTNQLIAKLTFYKIESVSVEDIEEEEVAAEPAPAEEKPAKSPAKPQKSESRVSDQITYTQRLKASPAFKKFQSDYAINIAYLQETLKKIADGGDSSCTDDLLNKCEALFKSKTALELFDMLSNMRNLEDPIYSHSLNVALISRAIGKWLKLPKDDLNTLTLAGLLHDIGKLKIPEDILNKPDRYTDAEFDVMKTHPLEGKKMLNGKGFDSRISAAALQHHERADGSGYPRGLFDDEMDDFSCIVAIADVYDAMTSARAHRDPLCSFQVISEFEKEGLQKYRTQYILTFLERIANTYNNSRVILNNAKTGRVVYINKSNLSRPVIQLDNGEIINLADSVNNKLFIKSIL</sequence>
<dbReference type="AlphaFoldDB" id="A0A2G3DRU0"/>
<dbReference type="SUPFAM" id="SSF109604">
    <property type="entry name" value="HD-domain/PDEase-like"/>
    <property type="match status" value="1"/>
</dbReference>
<dbReference type="Pfam" id="PF13487">
    <property type="entry name" value="HD_5"/>
    <property type="match status" value="1"/>
</dbReference>
<evidence type="ECO:0000259" key="2">
    <source>
        <dbReference type="PROSITE" id="PS51831"/>
    </source>
</evidence>
<accession>A0A2G3DRU0</accession>
<dbReference type="PANTHER" id="PTHR43155">
    <property type="entry name" value="CYCLIC DI-GMP PHOSPHODIESTERASE PA4108-RELATED"/>
    <property type="match status" value="1"/>
</dbReference>
<dbReference type="InterPro" id="IPR037522">
    <property type="entry name" value="HD_GYP_dom"/>
</dbReference>
<dbReference type="RefSeq" id="WP_090155364.1">
    <property type="nucleotide sequence ID" value="NZ_PDYF01000083.1"/>
</dbReference>
<evidence type="ECO:0000313" key="4">
    <source>
        <dbReference type="EMBL" id="PHU33757.1"/>
    </source>
</evidence>
<proteinExistence type="predicted"/>
<dbReference type="InterPro" id="IPR006675">
    <property type="entry name" value="HDIG_dom"/>
</dbReference>
<evidence type="ECO:0000313" key="5">
    <source>
        <dbReference type="Proteomes" id="UP000225889"/>
    </source>
</evidence>
<gene>
    <name evidence="4" type="ORF">CSX01_14595</name>
</gene>
<name>A0A2G3DRU0_9FIRM</name>
<dbReference type="CDD" id="cd00077">
    <property type="entry name" value="HDc"/>
    <property type="match status" value="1"/>
</dbReference>
<protein>
    <submittedName>
        <fullName evidence="4">HD-GYP domain-containing protein</fullName>
    </submittedName>
</protein>
<reference evidence="4 5" key="1">
    <citation type="submission" date="2017-10" db="EMBL/GenBank/DDBJ databases">
        <title>Resolving the taxonomy of Roseburia spp., Eubacterium rectale and Agathobacter spp. through phylogenomic analysis.</title>
        <authorList>
            <person name="Sheridan P.O."/>
            <person name="Walker A.W."/>
            <person name="Duncan S.H."/>
            <person name="Scott K.P."/>
            <person name="Toole P.W.O."/>
            <person name="Luis P."/>
            <person name="Flint H.J."/>
        </authorList>
    </citation>
    <scope>NUCLEOTIDE SEQUENCE [LARGE SCALE GENOMIC DNA]</scope>
    <source>
        <strain evidence="4 5">JK626</strain>
    </source>
</reference>
<dbReference type="PROSITE" id="PS51831">
    <property type="entry name" value="HD"/>
    <property type="match status" value="1"/>
</dbReference>
<dbReference type="InterPro" id="IPR003607">
    <property type="entry name" value="HD/PDEase_dom"/>
</dbReference>
<feature type="domain" description="HD" evidence="2">
    <location>
        <begin position="164"/>
        <end position="286"/>
    </location>
</feature>
<evidence type="ECO:0000256" key="1">
    <source>
        <dbReference type="SAM" id="MobiDB-lite"/>
    </source>
</evidence>
<dbReference type="NCBIfam" id="TIGR00277">
    <property type="entry name" value="HDIG"/>
    <property type="match status" value="1"/>
</dbReference>
<feature type="region of interest" description="Disordered" evidence="1">
    <location>
        <begin position="57"/>
        <end position="87"/>
    </location>
</feature>
<comment type="caution">
    <text evidence="4">The sequence shown here is derived from an EMBL/GenBank/DDBJ whole genome shotgun (WGS) entry which is preliminary data.</text>
</comment>
<dbReference type="SMART" id="SM00471">
    <property type="entry name" value="HDc"/>
    <property type="match status" value="1"/>
</dbReference>